<feature type="compositionally biased region" description="Polar residues" evidence="1">
    <location>
        <begin position="292"/>
        <end position="306"/>
    </location>
</feature>
<evidence type="ECO:0000313" key="4">
    <source>
        <dbReference type="Proteomes" id="UP001302812"/>
    </source>
</evidence>
<dbReference type="EMBL" id="MU853336">
    <property type="protein sequence ID" value="KAK4114433.1"/>
    <property type="molecule type" value="Genomic_DNA"/>
</dbReference>
<dbReference type="CDD" id="cd04497">
    <property type="entry name" value="hPOT1_OB1_like"/>
    <property type="match status" value="1"/>
</dbReference>
<accession>A0AAN6THC3</accession>
<feature type="region of interest" description="Disordered" evidence="1">
    <location>
        <begin position="1182"/>
        <end position="1362"/>
    </location>
</feature>
<dbReference type="GeneID" id="89935316"/>
<feature type="non-terminal residue" evidence="3">
    <location>
        <position position="1"/>
    </location>
</feature>
<dbReference type="Proteomes" id="UP001302812">
    <property type="component" value="Unassembled WGS sequence"/>
</dbReference>
<feature type="region of interest" description="Disordered" evidence="1">
    <location>
        <begin position="145"/>
        <end position="167"/>
    </location>
</feature>
<keyword evidence="4" id="KW-1185">Reference proteome</keyword>
<evidence type="ECO:0000256" key="1">
    <source>
        <dbReference type="SAM" id="MobiDB-lite"/>
    </source>
</evidence>
<feature type="compositionally biased region" description="Polar residues" evidence="1">
    <location>
        <begin position="595"/>
        <end position="605"/>
    </location>
</feature>
<feature type="compositionally biased region" description="Low complexity" evidence="1">
    <location>
        <begin position="1266"/>
        <end position="1277"/>
    </location>
</feature>
<feature type="region of interest" description="Disordered" evidence="1">
    <location>
        <begin position="1504"/>
        <end position="1527"/>
    </location>
</feature>
<dbReference type="Pfam" id="PF02765">
    <property type="entry name" value="POT1"/>
    <property type="match status" value="1"/>
</dbReference>
<name>A0AAN6THC3_9PEZI</name>
<dbReference type="Gene3D" id="2.40.50.140">
    <property type="entry name" value="Nucleic acid-binding proteins"/>
    <property type="match status" value="1"/>
</dbReference>
<dbReference type="SMART" id="SM00976">
    <property type="entry name" value="Telo_bind"/>
    <property type="match status" value="1"/>
</dbReference>
<feature type="compositionally biased region" description="Polar residues" evidence="1">
    <location>
        <begin position="707"/>
        <end position="722"/>
    </location>
</feature>
<dbReference type="GO" id="GO:0003677">
    <property type="term" value="F:DNA binding"/>
    <property type="evidence" value="ECO:0007669"/>
    <property type="project" value="InterPro"/>
</dbReference>
<sequence>AMVSVDGASATLLASRPATPIAQLNPDLPDQPSRVVRGEVTITWPYSTVTKTLAFLLAEPDVRLRRAKGQVRIELRGPSAKALSACNLGAGDEILCSLDGVEWAKDNSPGRIPGARLDWQLQFNERLLLQVKSEESNEVKHIDIDHPAADPPAEPAPEVRATTPDPVPAVTNVHATVRKISDFPPNEYPSPAFVKRARLSYGALFEGGFDIFEEDGGVKGKGRKRTRFGRDSNAWRYTSQSPSPEPASPVYDMADEDMPDHSAAQASPKPEMMDEGCQTMEVSTPEAVSAQVGANASTSGVSQQVATPPPPESPIAPEEDSADLAQQDQAHIPERESASIKPVRRDRSVPSESERLDSASHEESHPSAQIASLRQSKDPSAQDQTTHVTGAELPQPNLSPTKNSETYSATLFGNSKPSGSSFSMFGTGVPSSTESTLSIADQVRFGFSHNPQITHAPIALTNDAAHENDNREHEAYPESYLDNQPAPAKIADMTSYANAADGHSEYTAPDQDMAPEPPAVQHFREGQWEVSTQNAYYNPVEGGHFGADTLNEGTVISDGQASLDADKVTPRNVPAGFASYGREEAFGGPLKEPPQDQNAVENGETTHAAEGSDRGGEEEDAAYDKYAYGGRIQQGDYDQRHYDIPSDDDEGLSEEEDEAEQEARDRYGYSETYDEDGEGEYWDEEEEGYDESEDEEDEHEHDEGSHLSQSLRKPTAPAQSSGPVVISLLSDSEEDDEPVPGPRKPSPATETHPAQRSPKRSTSPPDATSSRHRGSPDMVESEKRDTSGFGAGHGQPATDIFAQTQVIDFGSFDRVNAQPRSPKAETDSPSEASRSTSQASYSFEEVESRPYFRNVDAERASSEASSEGLFVSQPRAEYFEAADEPIDDGSGYESDDGHVIMEDDKIRVEEVVQDDRLSKEPDEAQDSEGSLTDDDGGSFASQVEMSQDLELVGDEDRTGDGSSKLGDAAGSVQSDLGVEEIVTSDDDVDMIDVDSAHQGGDHEENQPSQPLREEEYSDLVISAATFTGTVSETSVKAGPAGNPLLDDQTVQKEAQTQASAGVERELDVPQPGETAVIMPNGENHAFLPEPESPAIQSLEPEMAEHEVPPPASPESSRSVPRGVQEPLTPSQSQLAEEMKLYEERRAKTPELLTGDSIEGVHSSPIEAQYWGQESPSIRRKVISGTQDGRSPRMVTVSGTQEEYRAIPESSIPAQPTDADMEGPILDDELILHSRADQDGQEQALAKTSSIVQHGQEPELIEQPVSTPKTPTQATLTTGDQSAQEGQSLTEVDESQTEPPFGSPSQDISIQLARQAVAARRSKKASEPKKSTEPLRTSPRLTRARSSSLQTNPTPEREEPDSSINLARAALASPSKADTPGALKSDLTRRLRTDLPECVPLKSLRNHNEMFPNVVAIVTSHPTPATRAKGGPREYFMSFHVTDPSMAPTGVVEVQLYRPHKDSLPVVKPGDAALLQRFQVKALTKKGWGLRTQSESAWAVFEGGGADHAAGEGEGDEKEKGASWTVPQIKGPPVEDYENYVEYVGLLRRWYRSMVADPAARAKLERADKKLAGV</sequence>
<feature type="compositionally biased region" description="Acidic residues" evidence="1">
    <location>
        <begin position="982"/>
        <end position="992"/>
    </location>
</feature>
<protein>
    <recommendedName>
        <fullName evidence="2">Telomeric single stranded DNA binding POT1/Cdc13 domain-containing protein</fullName>
    </recommendedName>
</protein>
<dbReference type="InterPro" id="IPR012340">
    <property type="entry name" value="NA-bd_OB-fold"/>
</dbReference>
<feature type="region of interest" description="Disordered" evidence="1">
    <location>
        <begin position="1033"/>
        <end position="1138"/>
    </location>
</feature>
<feature type="compositionally biased region" description="Polar residues" evidence="1">
    <location>
        <begin position="1278"/>
        <end position="1289"/>
    </location>
</feature>
<dbReference type="GO" id="GO:0000781">
    <property type="term" value="C:chromosome, telomeric region"/>
    <property type="evidence" value="ECO:0007669"/>
    <property type="project" value="InterPro"/>
</dbReference>
<feature type="compositionally biased region" description="Acidic residues" evidence="1">
    <location>
        <begin position="923"/>
        <end position="936"/>
    </location>
</feature>
<feature type="domain" description="Telomeric single stranded DNA binding POT1/Cdc13" evidence="2">
    <location>
        <begin position="1397"/>
        <end position="1529"/>
    </location>
</feature>
<feature type="compositionally biased region" description="Polar residues" evidence="1">
    <location>
        <begin position="366"/>
        <end position="388"/>
    </location>
</feature>
<dbReference type="InterPro" id="IPR011564">
    <property type="entry name" value="Telomer_end-bd_POT1/Cdc13"/>
</dbReference>
<feature type="compositionally biased region" description="Basic and acidic residues" evidence="1">
    <location>
        <begin position="846"/>
        <end position="861"/>
    </location>
</feature>
<organism evidence="3 4">
    <name type="scientific">Canariomyces notabilis</name>
    <dbReference type="NCBI Taxonomy" id="2074819"/>
    <lineage>
        <taxon>Eukaryota</taxon>
        <taxon>Fungi</taxon>
        <taxon>Dikarya</taxon>
        <taxon>Ascomycota</taxon>
        <taxon>Pezizomycotina</taxon>
        <taxon>Sordariomycetes</taxon>
        <taxon>Sordariomycetidae</taxon>
        <taxon>Sordariales</taxon>
        <taxon>Chaetomiaceae</taxon>
        <taxon>Canariomyces</taxon>
    </lineage>
</organism>
<feature type="compositionally biased region" description="Basic and acidic residues" evidence="1">
    <location>
        <begin position="331"/>
        <end position="365"/>
    </location>
</feature>
<feature type="compositionally biased region" description="Polar residues" evidence="1">
    <location>
        <begin position="396"/>
        <end position="421"/>
    </location>
</feature>
<feature type="compositionally biased region" description="Basic and acidic residues" evidence="1">
    <location>
        <begin position="895"/>
        <end position="922"/>
    </location>
</feature>
<proteinExistence type="predicted"/>
<feature type="compositionally biased region" description="Polar residues" evidence="1">
    <location>
        <begin position="748"/>
        <end position="768"/>
    </location>
</feature>
<feature type="compositionally biased region" description="Polar residues" evidence="1">
    <location>
        <begin position="1343"/>
        <end position="1353"/>
    </location>
</feature>
<evidence type="ECO:0000259" key="2">
    <source>
        <dbReference type="SMART" id="SM00976"/>
    </source>
</evidence>
<feature type="compositionally biased region" description="Acidic residues" evidence="1">
    <location>
        <begin position="645"/>
        <end position="660"/>
    </location>
</feature>
<feature type="compositionally biased region" description="Basic and acidic residues" evidence="1">
    <location>
        <begin position="1323"/>
        <end position="1332"/>
    </location>
</feature>
<comment type="caution">
    <text evidence="3">The sequence shown here is derived from an EMBL/GenBank/DDBJ whole genome shotgun (WGS) entry which is preliminary data.</text>
</comment>
<gene>
    <name evidence="3" type="ORF">N656DRAFT_704581</name>
</gene>
<feature type="compositionally biased region" description="Acidic residues" evidence="1">
    <location>
        <begin position="1218"/>
        <end position="1228"/>
    </location>
</feature>
<feature type="region of interest" description="Disordered" evidence="1">
    <location>
        <begin position="581"/>
        <end position="1014"/>
    </location>
</feature>
<dbReference type="RefSeq" id="XP_064672003.1">
    <property type="nucleotide sequence ID" value="XM_064811191.1"/>
</dbReference>
<feature type="region of interest" description="Disordered" evidence="1">
    <location>
        <begin position="231"/>
        <end position="421"/>
    </location>
</feature>
<reference evidence="3" key="2">
    <citation type="submission" date="2023-05" db="EMBL/GenBank/DDBJ databases">
        <authorList>
            <consortium name="Lawrence Berkeley National Laboratory"/>
            <person name="Steindorff A."/>
            <person name="Hensen N."/>
            <person name="Bonometti L."/>
            <person name="Westerberg I."/>
            <person name="Brannstrom I.O."/>
            <person name="Guillou S."/>
            <person name="Cros-Aarteil S."/>
            <person name="Calhoun S."/>
            <person name="Haridas S."/>
            <person name="Kuo A."/>
            <person name="Mondo S."/>
            <person name="Pangilinan J."/>
            <person name="Riley R."/>
            <person name="Labutti K."/>
            <person name="Andreopoulos B."/>
            <person name="Lipzen A."/>
            <person name="Chen C."/>
            <person name="Yanf M."/>
            <person name="Daum C."/>
            <person name="Ng V."/>
            <person name="Clum A."/>
            <person name="Ohm R."/>
            <person name="Martin F."/>
            <person name="Silar P."/>
            <person name="Natvig D."/>
            <person name="Lalanne C."/>
            <person name="Gautier V."/>
            <person name="Ament-Velasquez S.L."/>
            <person name="Kruys A."/>
            <person name="Hutchinson M.I."/>
            <person name="Powell A.J."/>
            <person name="Barry K."/>
            <person name="Miller A.N."/>
            <person name="Grigoriev I.V."/>
            <person name="Debuchy R."/>
            <person name="Gladieux P."/>
            <person name="Thoren M.H."/>
            <person name="Johannesson H."/>
        </authorList>
    </citation>
    <scope>NUCLEOTIDE SEQUENCE</scope>
    <source>
        <strain evidence="3">CBS 508.74</strain>
    </source>
</reference>
<feature type="compositionally biased region" description="Polar residues" evidence="1">
    <location>
        <begin position="827"/>
        <end position="841"/>
    </location>
</feature>
<feature type="compositionally biased region" description="Acidic residues" evidence="1">
    <location>
        <begin position="672"/>
        <end position="700"/>
    </location>
</feature>
<evidence type="ECO:0000313" key="3">
    <source>
        <dbReference type="EMBL" id="KAK4114433.1"/>
    </source>
</evidence>
<reference evidence="3" key="1">
    <citation type="journal article" date="2023" name="Mol. Phylogenet. Evol.">
        <title>Genome-scale phylogeny and comparative genomics of the fungal order Sordariales.</title>
        <authorList>
            <person name="Hensen N."/>
            <person name="Bonometti L."/>
            <person name="Westerberg I."/>
            <person name="Brannstrom I.O."/>
            <person name="Guillou S."/>
            <person name="Cros-Aarteil S."/>
            <person name="Calhoun S."/>
            <person name="Haridas S."/>
            <person name="Kuo A."/>
            <person name="Mondo S."/>
            <person name="Pangilinan J."/>
            <person name="Riley R."/>
            <person name="LaButti K."/>
            <person name="Andreopoulos B."/>
            <person name="Lipzen A."/>
            <person name="Chen C."/>
            <person name="Yan M."/>
            <person name="Daum C."/>
            <person name="Ng V."/>
            <person name="Clum A."/>
            <person name="Steindorff A."/>
            <person name="Ohm R.A."/>
            <person name="Martin F."/>
            <person name="Silar P."/>
            <person name="Natvig D.O."/>
            <person name="Lalanne C."/>
            <person name="Gautier V."/>
            <person name="Ament-Velasquez S.L."/>
            <person name="Kruys A."/>
            <person name="Hutchinson M.I."/>
            <person name="Powell A.J."/>
            <person name="Barry K."/>
            <person name="Miller A.N."/>
            <person name="Grigoriev I.V."/>
            <person name="Debuchy R."/>
            <person name="Gladieux P."/>
            <person name="Hiltunen Thoren M."/>
            <person name="Johannesson H."/>
        </authorList>
    </citation>
    <scope>NUCLEOTIDE SEQUENCE</scope>
    <source>
        <strain evidence="3">CBS 508.74</strain>
    </source>
</reference>
<dbReference type="SUPFAM" id="SSF50249">
    <property type="entry name" value="Nucleic acid-binding proteins"/>
    <property type="match status" value="1"/>
</dbReference>
<dbReference type="GO" id="GO:0000723">
    <property type="term" value="P:telomere maintenance"/>
    <property type="evidence" value="ECO:0007669"/>
    <property type="project" value="InterPro"/>
</dbReference>